<dbReference type="OrthoDB" id="5362512at2759"/>
<dbReference type="InterPro" id="IPR010730">
    <property type="entry name" value="HET"/>
</dbReference>
<proteinExistence type="predicted"/>
<evidence type="ECO:0000256" key="1">
    <source>
        <dbReference type="SAM" id="MobiDB-lite"/>
    </source>
</evidence>
<dbReference type="AlphaFoldDB" id="A0A6A5TX03"/>
<dbReference type="PANTHER" id="PTHR33112">
    <property type="entry name" value="DOMAIN PROTEIN, PUTATIVE-RELATED"/>
    <property type="match status" value="1"/>
</dbReference>
<sequence>MNVMESPTSYDTEPGKGNEINQDAGLRRTWTTVGPQIEDNHTPNRSSTLDVFGSHRTSRRYVPSLTLPKLSSPSTRTRPTVEKELCSFCTTAMITSDEKWGLHHHSYEELRQSALRDCVLCKQLCEDVHASNVDPLTLRWPLHRWTIRSPERIDETEDVFSGLVFRPAFALAPRSCNKQISLPERTFLLFQQSDAERMQPLYSLGDSSFSPQSQRTMRRWTQECNENHPNCQDRVDKDFLPTRLLDVTRDDDRVYLVESSTDDVRKPYATLSYSWGRVRFTRLQVDLLHRFVREGIPLNDLPKSIQEAIAATRMIGLQYIWVDSLCIIQDSHQDWQIEASLMLQVYRNSFVNFAATDTAGADGGMFRQRDPRALFDAECQGRPNSRIFGNAIWRIVPKALWDEHVLSASLNTRGWVFQERLLSPRLLHFTKDQVFWDCATMSACETFPGGLPQPLDTGSNDRYWRWKLQDSSNLNFFLPTVVDQSLEQFWRNAIRTYSVCRLTIRQDKLIAIWGIVRFLIGALRERYADGMWERNLEEQLAWYVVGAQQGDGRPSERPSGVDIPTWSWASVDGEIVLPDRFAAVRDYQIVSHDGTPIVFNLHGPDSDRNEGPRTWIEQLQVYETRMKEIDELRLGGPRSPPKHSPGTQPDGDSECDPFSSPIPRLRNHSIPIMGHIGRMDLHKMPSGSEWTLTSIHEHTDGSEQYGVLEAFPDVDPGSSAGSDDYLDQTLFLVLAMSTVYPEGHRGRKIEDATDTCTGVGLLIDSKGGNSGTCMGHFVRTGAFRFTGVRFSIFRAAFIQDPAELGICGDYDLERGHKIWLD</sequence>
<feature type="domain" description="Heterokaryon incompatibility" evidence="2">
    <location>
        <begin position="268"/>
        <end position="419"/>
    </location>
</feature>
<dbReference type="PANTHER" id="PTHR33112:SF10">
    <property type="entry name" value="TOL"/>
    <property type="match status" value="1"/>
</dbReference>
<gene>
    <name evidence="3" type="ORF">CC80DRAFT_450360</name>
</gene>
<feature type="compositionally biased region" description="Polar residues" evidence="1">
    <location>
        <begin position="1"/>
        <end position="11"/>
    </location>
</feature>
<accession>A0A6A5TX03</accession>
<dbReference type="Pfam" id="PF06985">
    <property type="entry name" value="HET"/>
    <property type="match status" value="1"/>
</dbReference>
<reference evidence="3" key="1">
    <citation type="journal article" date="2020" name="Stud. Mycol.">
        <title>101 Dothideomycetes genomes: a test case for predicting lifestyles and emergence of pathogens.</title>
        <authorList>
            <person name="Haridas S."/>
            <person name="Albert R."/>
            <person name="Binder M."/>
            <person name="Bloem J."/>
            <person name="Labutti K."/>
            <person name="Salamov A."/>
            <person name="Andreopoulos B."/>
            <person name="Baker S."/>
            <person name="Barry K."/>
            <person name="Bills G."/>
            <person name="Bluhm B."/>
            <person name="Cannon C."/>
            <person name="Castanera R."/>
            <person name="Culley D."/>
            <person name="Daum C."/>
            <person name="Ezra D."/>
            <person name="Gonzalez J."/>
            <person name="Henrissat B."/>
            <person name="Kuo A."/>
            <person name="Liang C."/>
            <person name="Lipzen A."/>
            <person name="Lutzoni F."/>
            <person name="Magnuson J."/>
            <person name="Mondo S."/>
            <person name="Nolan M."/>
            <person name="Ohm R."/>
            <person name="Pangilinan J."/>
            <person name="Park H.-J."/>
            <person name="Ramirez L."/>
            <person name="Alfaro M."/>
            <person name="Sun H."/>
            <person name="Tritt A."/>
            <person name="Yoshinaga Y."/>
            <person name="Zwiers L.-H."/>
            <person name="Turgeon B."/>
            <person name="Goodwin S."/>
            <person name="Spatafora J."/>
            <person name="Crous P."/>
            <person name="Grigoriev I."/>
        </authorList>
    </citation>
    <scope>NUCLEOTIDE SEQUENCE</scope>
    <source>
        <strain evidence="3">CBS 675.92</strain>
    </source>
</reference>
<dbReference type="Proteomes" id="UP000800035">
    <property type="component" value="Unassembled WGS sequence"/>
</dbReference>
<protein>
    <submittedName>
        <fullName evidence="3">HET-domain-containing protein</fullName>
    </submittedName>
</protein>
<evidence type="ECO:0000313" key="3">
    <source>
        <dbReference type="EMBL" id="KAF1953487.1"/>
    </source>
</evidence>
<feature type="region of interest" description="Disordered" evidence="1">
    <location>
        <begin position="633"/>
        <end position="664"/>
    </location>
</feature>
<keyword evidence="4" id="KW-1185">Reference proteome</keyword>
<name>A0A6A5TX03_9PLEO</name>
<feature type="region of interest" description="Disordered" evidence="1">
    <location>
        <begin position="1"/>
        <end position="26"/>
    </location>
</feature>
<organism evidence="3 4">
    <name type="scientific">Byssothecium circinans</name>
    <dbReference type="NCBI Taxonomy" id="147558"/>
    <lineage>
        <taxon>Eukaryota</taxon>
        <taxon>Fungi</taxon>
        <taxon>Dikarya</taxon>
        <taxon>Ascomycota</taxon>
        <taxon>Pezizomycotina</taxon>
        <taxon>Dothideomycetes</taxon>
        <taxon>Pleosporomycetidae</taxon>
        <taxon>Pleosporales</taxon>
        <taxon>Massarineae</taxon>
        <taxon>Massarinaceae</taxon>
        <taxon>Byssothecium</taxon>
    </lineage>
</organism>
<dbReference type="EMBL" id="ML977003">
    <property type="protein sequence ID" value="KAF1953487.1"/>
    <property type="molecule type" value="Genomic_DNA"/>
</dbReference>
<evidence type="ECO:0000259" key="2">
    <source>
        <dbReference type="Pfam" id="PF06985"/>
    </source>
</evidence>
<evidence type="ECO:0000313" key="4">
    <source>
        <dbReference type="Proteomes" id="UP000800035"/>
    </source>
</evidence>